<dbReference type="AlphaFoldDB" id="A0A9E7UFW7"/>
<dbReference type="SUPFAM" id="SSF46785">
    <property type="entry name" value="Winged helix' DNA-binding domain"/>
    <property type="match status" value="1"/>
</dbReference>
<name>A0A9E7UFW7_METWO</name>
<dbReference type="CDD" id="cd18795">
    <property type="entry name" value="SF2_C_Ski2"/>
    <property type="match status" value="1"/>
</dbReference>
<dbReference type="GO" id="GO:0003677">
    <property type="term" value="F:DNA binding"/>
    <property type="evidence" value="ECO:0007669"/>
    <property type="project" value="UniProtKB-UniRule"/>
</dbReference>
<organism evidence="13">
    <name type="scientific">Methanothermobacter wolfeii</name>
    <name type="common">Methanobacterium wolfei</name>
    <dbReference type="NCBI Taxonomy" id="145261"/>
    <lineage>
        <taxon>Archaea</taxon>
        <taxon>Methanobacteriati</taxon>
        <taxon>Methanobacteriota</taxon>
        <taxon>Methanomada group</taxon>
        <taxon>Methanobacteria</taxon>
        <taxon>Methanobacteriales</taxon>
        <taxon>Methanobacteriaceae</taxon>
        <taxon>Methanothermobacter</taxon>
    </lineage>
</organism>
<evidence type="ECO:0000256" key="4">
    <source>
        <dbReference type="ARBA" id="ARBA00022806"/>
    </source>
</evidence>
<dbReference type="InterPro" id="IPR048772">
    <property type="entry name" value="Hel308-like_dom4"/>
</dbReference>
<dbReference type="InterPro" id="IPR036390">
    <property type="entry name" value="WH_DNA-bd_sf"/>
</dbReference>
<dbReference type="GO" id="GO:0043138">
    <property type="term" value="F:3'-5' DNA helicase activity"/>
    <property type="evidence" value="ECO:0007669"/>
    <property type="project" value="UniProtKB-UniRule"/>
</dbReference>
<comment type="subunit">
    <text evidence="10">Monomer.</text>
</comment>
<dbReference type="InterPro" id="IPR003583">
    <property type="entry name" value="Hlx-hairpin-Hlx_DNA-bd_motif"/>
</dbReference>
<keyword evidence="6 10" id="KW-0238">DNA-binding</keyword>
<sequence>MYTVKPELRMIVEDCYPHIRELNPAQRSAIESGYLESYENYIIAIPTASGKTLLGLLAALKTILDGGRVVYTVPLISIQNEKIKEFKKLEKHGIKVGKDPKTSDLAVMVFESFDTLTRFSWNLLREVDLLIVDEFHMIGEYSRGPVIESAVTRARQLNPSMRIVALSATLSNMDEIAGWLDARVVEHDYRPVPLHREVLDTEMFGARDKNQVVLKILEKSIEEESQTLAFVSTRRFTESLASYLAENIRGRIPEDMKERFRTVAESLLEVPGAAGSRPTSTCMKLAECAASGIAFHHAGLFNRQREIIEDEFRKGNILMITATPSLMYGVNLPSRTVVIRDYTRWTGRGQQRIPVFDYEQMSGRAGRPQYDDAGYSYLIAKSHAEALELEEYYVNGEVERTSSRVLENRDAFYRLIIVQVASGLSRNPDELIEFFKGTFYGYQLMENPYMNSFGMDNLQYELEGALDFLVKNRILYPRPDGFAATEFGMLIANSNYSVETAIKLNQLASEMDELNIYRLIYEITRTPDMPLISFKATKSRDPVRERLMDHGLFVMDIGNEEATAAALIEWINERTEHEIENAFNVYAASTRRVAYEASRLVKFFGRICEIMGVYGYSGQLEVLSARLYYGVGEDLIPLVVGVRGLGRRRARKIIETFGDDLRYVRKEDLKRIDGIGEKLAEAVKRYAERC</sequence>
<dbReference type="GeneID" id="75106804"/>
<evidence type="ECO:0000256" key="1">
    <source>
        <dbReference type="ARBA" id="ARBA00022741"/>
    </source>
</evidence>
<accession>A0A9E7UFW7</accession>
<comment type="function">
    <text evidence="10">DNA-dependent ATPase and 3'-5' DNA helicase that may be involved in repair of stalled replication forks.</text>
</comment>
<gene>
    <name evidence="10" type="primary">hel308</name>
    <name evidence="13" type="ORF">N5910_06090</name>
</gene>
<comment type="catalytic activity">
    <reaction evidence="9 10">
        <text>Couples ATP hydrolysis with the unwinding of duplex DNA by translocating in the 3'-5' direction.</text>
        <dbReference type="EC" id="5.6.2.4"/>
    </reaction>
</comment>
<feature type="domain" description="Helicase C-terminal" evidence="12">
    <location>
        <begin position="208"/>
        <end position="417"/>
    </location>
</feature>
<feature type="binding site" evidence="10">
    <location>
        <position position="26"/>
    </location>
    <ligand>
        <name>ATP</name>
        <dbReference type="ChEBI" id="CHEBI:30616"/>
    </ligand>
</feature>
<dbReference type="Pfam" id="PF00271">
    <property type="entry name" value="Helicase_C"/>
    <property type="match status" value="1"/>
</dbReference>
<dbReference type="PROSITE" id="PS51192">
    <property type="entry name" value="HELICASE_ATP_BIND_1"/>
    <property type="match status" value="1"/>
</dbReference>
<evidence type="ECO:0000259" key="12">
    <source>
        <dbReference type="PROSITE" id="PS51194"/>
    </source>
</evidence>
<evidence type="ECO:0000256" key="8">
    <source>
        <dbReference type="ARBA" id="ARBA00023235"/>
    </source>
</evidence>
<evidence type="ECO:0000256" key="2">
    <source>
        <dbReference type="ARBA" id="ARBA00022763"/>
    </source>
</evidence>
<protein>
    <recommendedName>
        <fullName evidence="10">ATP-dependent DNA helicase Hel308</fullName>
        <ecNumber evidence="10">5.6.2.4</ecNumber>
    </recommendedName>
    <alternativeName>
        <fullName evidence="10">DNA 3'-5' helicase Hel308</fullName>
    </alternativeName>
</protein>
<dbReference type="GO" id="GO:0016818">
    <property type="term" value="F:hydrolase activity, acting on acid anhydrides, in phosphorus-containing anhydrides"/>
    <property type="evidence" value="ECO:0007669"/>
    <property type="project" value="UniProtKB-UniRule"/>
</dbReference>
<dbReference type="EC" id="5.6.2.4" evidence="10"/>
<dbReference type="Pfam" id="PF00270">
    <property type="entry name" value="DEAD"/>
    <property type="match status" value="1"/>
</dbReference>
<dbReference type="SUPFAM" id="SSF52540">
    <property type="entry name" value="P-loop containing nucleoside triphosphate hydrolases"/>
    <property type="match status" value="1"/>
</dbReference>
<keyword evidence="4 10" id="KW-0347">Helicase</keyword>
<dbReference type="PROSITE" id="PS51194">
    <property type="entry name" value="HELICASE_CTER"/>
    <property type="match status" value="1"/>
</dbReference>
<dbReference type="InterPro" id="IPR014001">
    <property type="entry name" value="Helicase_ATP-bd"/>
</dbReference>
<reference evidence="13" key="1">
    <citation type="submission" date="2022-09" db="EMBL/GenBank/DDBJ databases">
        <title>Characterization of three MwoI isoschizomers from sequenced genome and metagenomes.</title>
        <authorList>
            <person name="Fomenkov A."/>
            <person name="Xu S.Y."/>
            <person name="Roberts R.J."/>
        </authorList>
    </citation>
    <scope>NUCLEOTIDE SEQUENCE</scope>
    <source>
        <strain evidence="13">DSM 2970</strain>
    </source>
</reference>
<feature type="domain" description="Helicase ATP-binding" evidence="11">
    <location>
        <begin position="32"/>
        <end position="188"/>
    </location>
</feature>
<keyword evidence="7 10" id="KW-0234">DNA repair</keyword>
<dbReference type="HAMAP" id="MF_00442">
    <property type="entry name" value="Helicase_Hel308"/>
    <property type="match status" value="1"/>
</dbReference>
<evidence type="ECO:0000259" key="11">
    <source>
        <dbReference type="PROSITE" id="PS51192"/>
    </source>
</evidence>
<evidence type="ECO:0000256" key="3">
    <source>
        <dbReference type="ARBA" id="ARBA00022801"/>
    </source>
</evidence>
<evidence type="ECO:0000256" key="5">
    <source>
        <dbReference type="ARBA" id="ARBA00022840"/>
    </source>
</evidence>
<comment type="similarity">
    <text evidence="10">Belongs to the helicase family. Hel308 subfamily.</text>
</comment>
<dbReference type="EMBL" id="CP104550">
    <property type="protein sequence ID" value="UXH31114.1"/>
    <property type="molecule type" value="Genomic_DNA"/>
</dbReference>
<keyword evidence="1 10" id="KW-0547">Nucleotide-binding</keyword>
<evidence type="ECO:0000256" key="6">
    <source>
        <dbReference type="ARBA" id="ARBA00023125"/>
    </source>
</evidence>
<keyword evidence="8 10" id="KW-0413">Isomerase</keyword>
<keyword evidence="2 10" id="KW-0227">DNA damage</keyword>
<dbReference type="GO" id="GO:0006281">
    <property type="term" value="P:DNA repair"/>
    <property type="evidence" value="ECO:0007669"/>
    <property type="project" value="UniProtKB-UniRule"/>
</dbReference>
<dbReference type="GO" id="GO:0005524">
    <property type="term" value="F:ATP binding"/>
    <property type="evidence" value="ECO:0007669"/>
    <property type="project" value="UniProtKB-UniRule"/>
</dbReference>
<dbReference type="SUPFAM" id="SSF158702">
    <property type="entry name" value="Sec63 N-terminal domain-like"/>
    <property type="match status" value="1"/>
</dbReference>
<comment type="catalytic activity">
    <reaction evidence="10">
        <text>ATP + H2O = ADP + phosphate + H(+)</text>
        <dbReference type="Rhea" id="RHEA:13065"/>
        <dbReference type="ChEBI" id="CHEBI:15377"/>
        <dbReference type="ChEBI" id="CHEBI:15378"/>
        <dbReference type="ChEBI" id="CHEBI:30616"/>
        <dbReference type="ChEBI" id="CHEBI:43474"/>
        <dbReference type="ChEBI" id="CHEBI:456216"/>
        <dbReference type="EC" id="5.6.2.4"/>
    </reaction>
</comment>
<dbReference type="PANTHER" id="PTHR47961:SF10">
    <property type="entry name" value="ATP-DEPENDENT DNA HELICASE HEL308"/>
    <property type="match status" value="1"/>
</dbReference>
<dbReference type="SMART" id="SM00487">
    <property type="entry name" value="DEXDc"/>
    <property type="match status" value="1"/>
</dbReference>
<dbReference type="InterPro" id="IPR022965">
    <property type="entry name" value="Helicase_Hel308"/>
</dbReference>
<keyword evidence="5 10" id="KW-0067">ATP-binding</keyword>
<evidence type="ECO:0000256" key="9">
    <source>
        <dbReference type="ARBA" id="ARBA00034617"/>
    </source>
</evidence>
<dbReference type="Gene3D" id="1.10.150.20">
    <property type="entry name" value="5' to 3' exonuclease, C-terminal subdomain"/>
    <property type="match status" value="1"/>
</dbReference>
<dbReference type="Gene3D" id="3.40.50.300">
    <property type="entry name" value="P-loop containing nucleotide triphosphate hydrolases"/>
    <property type="match status" value="2"/>
</dbReference>
<dbReference type="SMART" id="SM00278">
    <property type="entry name" value="HhH1"/>
    <property type="match status" value="2"/>
</dbReference>
<evidence type="ECO:0000256" key="7">
    <source>
        <dbReference type="ARBA" id="ARBA00023204"/>
    </source>
</evidence>
<dbReference type="PANTHER" id="PTHR47961">
    <property type="entry name" value="DNA POLYMERASE THETA, PUTATIVE (AFU_ORTHOLOGUE AFUA_1G05260)-RELATED"/>
    <property type="match status" value="1"/>
</dbReference>
<evidence type="ECO:0000313" key="13">
    <source>
        <dbReference type="EMBL" id="UXH31114.1"/>
    </source>
</evidence>
<dbReference type="SMART" id="SM00490">
    <property type="entry name" value="HELICc"/>
    <property type="match status" value="1"/>
</dbReference>
<dbReference type="Gene3D" id="1.10.3380.30">
    <property type="match status" value="1"/>
</dbReference>
<dbReference type="Pfam" id="PF21280">
    <property type="entry name" value="Helicase_dom4_arc"/>
    <property type="match status" value="1"/>
</dbReference>
<dbReference type="InterPro" id="IPR011545">
    <property type="entry name" value="DEAD/DEAH_box_helicase_dom"/>
</dbReference>
<dbReference type="InterPro" id="IPR027417">
    <property type="entry name" value="P-loop_NTPase"/>
</dbReference>
<proteinExistence type="inferred from homology"/>
<dbReference type="InterPro" id="IPR050474">
    <property type="entry name" value="Hel308_SKI2-like"/>
</dbReference>
<dbReference type="Proteomes" id="UP001065373">
    <property type="component" value="Chromosome"/>
</dbReference>
<keyword evidence="3 10" id="KW-0378">Hydrolase</keyword>
<evidence type="ECO:0000256" key="10">
    <source>
        <dbReference type="HAMAP-Rule" id="MF_00442"/>
    </source>
</evidence>
<dbReference type="RefSeq" id="WP_261599420.1">
    <property type="nucleotide sequence ID" value="NZ_CP104550.1"/>
</dbReference>
<dbReference type="InterPro" id="IPR001650">
    <property type="entry name" value="Helicase_C-like"/>
</dbReference>